<dbReference type="InParanoid" id="B4D0W9"/>
<dbReference type="AlphaFoldDB" id="B4D0W9"/>
<gene>
    <name evidence="1" type="ORF">CfE428DRAFT_2570</name>
</gene>
<keyword evidence="2" id="KW-1185">Reference proteome</keyword>
<dbReference type="EMBL" id="ABVL01000006">
    <property type="protein sequence ID" value="EDY19981.1"/>
    <property type="molecule type" value="Genomic_DNA"/>
</dbReference>
<reference evidence="1 2" key="1">
    <citation type="journal article" date="2011" name="J. Bacteriol.">
        <title>Genome sequence of Chthoniobacter flavus Ellin428, an aerobic heterotrophic soil bacterium.</title>
        <authorList>
            <person name="Kant R."/>
            <person name="van Passel M.W."/>
            <person name="Palva A."/>
            <person name="Lucas S."/>
            <person name="Lapidus A."/>
            <person name="Glavina Del Rio T."/>
            <person name="Dalin E."/>
            <person name="Tice H."/>
            <person name="Bruce D."/>
            <person name="Goodwin L."/>
            <person name="Pitluck S."/>
            <person name="Larimer F.W."/>
            <person name="Land M.L."/>
            <person name="Hauser L."/>
            <person name="Sangwan P."/>
            <person name="de Vos W.M."/>
            <person name="Janssen P.H."/>
            <person name="Smidt H."/>
        </authorList>
    </citation>
    <scope>NUCLEOTIDE SEQUENCE [LARGE SCALE GENOMIC DNA]</scope>
    <source>
        <strain evidence="1 2">Ellin428</strain>
    </source>
</reference>
<proteinExistence type="predicted"/>
<sequence>MQQFLKPASRTARAGVVTTEFLPQFLVAMDDAEAAFDLRFGWEPFTALAGALEKRGRLDLNE</sequence>
<protein>
    <submittedName>
        <fullName evidence="1">Uncharacterized protein</fullName>
    </submittedName>
</protein>
<name>B4D0W9_9BACT</name>
<evidence type="ECO:0000313" key="1">
    <source>
        <dbReference type="EMBL" id="EDY19981.1"/>
    </source>
</evidence>
<comment type="caution">
    <text evidence="1">The sequence shown here is derived from an EMBL/GenBank/DDBJ whole genome shotgun (WGS) entry which is preliminary data.</text>
</comment>
<accession>B4D0W9</accession>
<dbReference type="Proteomes" id="UP000005824">
    <property type="component" value="Unassembled WGS sequence"/>
</dbReference>
<evidence type="ECO:0000313" key="2">
    <source>
        <dbReference type="Proteomes" id="UP000005824"/>
    </source>
</evidence>
<organism evidence="1 2">
    <name type="scientific">Chthoniobacter flavus Ellin428</name>
    <dbReference type="NCBI Taxonomy" id="497964"/>
    <lineage>
        <taxon>Bacteria</taxon>
        <taxon>Pseudomonadati</taxon>
        <taxon>Verrucomicrobiota</taxon>
        <taxon>Spartobacteria</taxon>
        <taxon>Chthoniobacterales</taxon>
        <taxon>Chthoniobacteraceae</taxon>
        <taxon>Chthoniobacter</taxon>
    </lineage>
</organism>